<dbReference type="Proteomes" id="UP001144397">
    <property type="component" value="Unassembled WGS sequence"/>
</dbReference>
<keyword evidence="5 9" id="KW-0812">Transmembrane</keyword>
<dbReference type="GO" id="GO:0015225">
    <property type="term" value="F:biotin transmembrane transporter activity"/>
    <property type="evidence" value="ECO:0007669"/>
    <property type="project" value="UniProtKB-UniRule"/>
</dbReference>
<dbReference type="EMBL" id="JAVDPY010000010">
    <property type="protein sequence ID" value="MDR6336074.1"/>
    <property type="molecule type" value="Genomic_DNA"/>
</dbReference>
<evidence type="ECO:0000256" key="2">
    <source>
        <dbReference type="ARBA" id="ARBA00010692"/>
    </source>
</evidence>
<evidence type="ECO:0000256" key="7">
    <source>
        <dbReference type="ARBA" id="ARBA00023136"/>
    </source>
</evidence>
<dbReference type="EMBL" id="BSDO01000009">
    <property type="protein sequence ID" value="GLI24900.1"/>
    <property type="molecule type" value="Genomic_DNA"/>
</dbReference>
<proteinExistence type="inferred from homology"/>
<dbReference type="PANTHER" id="PTHR34295:SF4">
    <property type="entry name" value="BIOTIN TRANSPORTER BIOY-RELATED"/>
    <property type="match status" value="1"/>
</dbReference>
<dbReference type="RefSeq" id="WP_281809611.1">
    <property type="nucleotide sequence ID" value="NZ_BSDO01000009.1"/>
</dbReference>
<feature type="transmembrane region" description="Helical" evidence="9">
    <location>
        <begin position="117"/>
        <end position="138"/>
    </location>
</feature>
<comment type="caution">
    <text evidence="10">The sequence shown here is derived from an EMBL/GenBank/DDBJ whole genome shotgun (WGS) entry which is preliminary data.</text>
</comment>
<feature type="transmembrane region" description="Helical" evidence="9">
    <location>
        <begin position="12"/>
        <end position="32"/>
    </location>
</feature>
<feature type="transmembrane region" description="Helical" evidence="9">
    <location>
        <begin position="84"/>
        <end position="105"/>
    </location>
</feature>
<keyword evidence="13" id="KW-1185">Reference proteome</keyword>
<dbReference type="Pfam" id="PF02632">
    <property type="entry name" value="BioY"/>
    <property type="match status" value="1"/>
</dbReference>
<accession>A0A9W6FM10</accession>
<dbReference type="PANTHER" id="PTHR34295">
    <property type="entry name" value="BIOTIN TRANSPORTER BIOY"/>
    <property type="match status" value="1"/>
</dbReference>
<evidence type="ECO:0000313" key="13">
    <source>
        <dbReference type="Proteomes" id="UP001245370"/>
    </source>
</evidence>
<evidence type="ECO:0000256" key="6">
    <source>
        <dbReference type="ARBA" id="ARBA00022989"/>
    </source>
</evidence>
<dbReference type="AlphaFoldDB" id="A0A9W6FM10"/>
<keyword evidence="4 8" id="KW-1003">Cell membrane</keyword>
<evidence type="ECO:0000256" key="5">
    <source>
        <dbReference type="ARBA" id="ARBA00022692"/>
    </source>
</evidence>
<gene>
    <name evidence="11" type="ORF">GGQ86_004572</name>
    <name evidence="10" type="ORF">XFLAVUS301_45740</name>
</gene>
<keyword evidence="3 8" id="KW-0813">Transport</keyword>
<evidence type="ECO:0000256" key="1">
    <source>
        <dbReference type="ARBA" id="ARBA00004651"/>
    </source>
</evidence>
<evidence type="ECO:0000313" key="10">
    <source>
        <dbReference type="EMBL" id="GLI24900.1"/>
    </source>
</evidence>
<evidence type="ECO:0000313" key="12">
    <source>
        <dbReference type="Proteomes" id="UP001144397"/>
    </source>
</evidence>
<evidence type="ECO:0000256" key="4">
    <source>
        <dbReference type="ARBA" id="ARBA00022475"/>
    </source>
</evidence>
<name>A0A9W6FM10_XANFL</name>
<protein>
    <recommendedName>
        <fullName evidence="8">Biotin transporter</fullName>
    </recommendedName>
</protein>
<sequence length="191" mass="19035">MENPTFETRTLVRIALIAALIAALGFVPPLYLPLAAGVPITAQSLGVMLAGLLLGSRAGAAAVGLFVFVVLLGAPLLSGGRGGLGVLASPTAGFLIGYVAGGYVTGLVAERLAARNLPALATALIAAITGGILTVYAFGIPGLAMMAHISLAKAFIGTSVFVPGDLIKAVGAAVLATTVLRNWSVAAPHRP</sequence>
<evidence type="ECO:0000313" key="11">
    <source>
        <dbReference type="EMBL" id="MDR6336074.1"/>
    </source>
</evidence>
<evidence type="ECO:0000256" key="9">
    <source>
        <dbReference type="SAM" id="Phobius"/>
    </source>
</evidence>
<dbReference type="Gene3D" id="1.10.1760.20">
    <property type="match status" value="1"/>
</dbReference>
<keyword evidence="7 8" id="KW-0472">Membrane</keyword>
<reference evidence="11 13" key="2">
    <citation type="submission" date="2023-07" db="EMBL/GenBank/DDBJ databases">
        <title>Genomic Encyclopedia of Type Strains, Phase IV (KMG-IV): sequencing the most valuable type-strain genomes for metagenomic binning, comparative biology and taxonomic classification.</title>
        <authorList>
            <person name="Goeker M."/>
        </authorList>
    </citation>
    <scope>NUCLEOTIDE SEQUENCE [LARGE SCALE GENOMIC DNA]</scope>
    <source>
        <strain evidence="11 13">DSM 338</strain>
    </source>
</reference>
<comment type="similarity">
    <text evidence="2 8">Belongs to the BioY family.</text>
</comment>
<evidence type="ECO:0000256" key="8">
    <source>
        <dbReference type="PIRNR" id="PIRNR016661"/>
    </source>
</evidence>
<keyword evidence="6 9" id="KW-1133">Transmembrane helix</keyword>
<reference evidence="10" key="1">
    <citation type="submission" date="2022-12" db="EMBL/GenBank/DDBJ databases">
        <title>Reference genome sequencing for broad-spectrum identification of bacterial and archaeal isolates by mass spectrometry.</title>
        <authorList>
            <person name="Sekiguchi Y."/>
            <person name="Tourlousse D.M."/>
        </authorList>
    </citation>
    <scope>NUCLEOTIDE SEQUENCE</scope>
    <source>
        <strain evidence="10">301</strain>
    </source>
</reference>
<comment type="subcellular location">
    <subcellularLocation>
        <location evidence="1 8">Cell membrane</location>
        <topology evidence="1 8">Multi-pass membrane protein</topology>
    </subcellularLocation>
</comment>
<feature type="transmembrane region" description="Helical" evidence="9">
    <location>
        <begin position="44"/>
        <end position="72"/>
    </location>
</feature>
<dbReference type="GO" id="GO:0005886">
    <property type="term" value="C:plasma membrane"/>
    <property type="evidence" value="ECO:0007669"/>
    <property type="project" value="UniProtKB-SubCell"/>
</dbReference>
<dbReference type="PIRSF" id="PIRSF016661">
    <property type="entry name" value="BioY"/>
    <property type="match status" value="1"/>
</dbReference>
<dbReference type="GeneID" id="95765344"/>
<organism evidence="10 12">
    <name type="scientific">Xanthobacter flavus</name>
    <dbReference type="NCBI Taxonomy" id="281"/>
    <lineage>
        <taxon>Bacteria</taxon>
        <taxon>Pseudomonadati</taxon>
        <taxon>Pseudomonadota</taxon>
        <taxon>Alphaproteobacteria</taxon>
        <taxon>Hyphomicrobiales</taxon>
        <taxon>Xanthobacteraceae</taxon>
        <taxon>Xanthobacter</taxon>
    </lineage>
</organism>
<dbReference type="InterPro" id="IPR003784">
    <property type="entry name" value="BioY"/>
</dbReference>
<dbReference type="Proteomes" id="UP001245370">
    <property type="component" value="Unassembled WGS sequence"/>
</dbReference>
<evidence type="ECO:0000256" key="3">
    <source>
        <dbReference type="ARBA" id="ARBA00022448"/>
    </source>
</evidence>